<evidence type="ECO:0000313" key="4">
    <source>
        <dbReference type="EMBL" id="AYO42794.1"/>
    </source>
</evidence>
<dbReference type="Pfam" id="PF01255">
    <property type="entry name" value="Prenyltransf"/>
    <property type="match status" value="1"/>
</dbReference>
<evidence type="ECO:0000313" key="5">
    <source>
        <dbReference type="Proteomes" id="UP000269793"/>
    </source>
</evidence>
<dbReference type="GO" id="GO:0045547">
    <property type="term" value="F:ditrans,polycis-polyprenyl diphosphate synthase [(2E,6E)-farnesyl diphosphate specific] activity"/>
    <property type="evidence" value="ECO:0007669"/>
    <property type="project" value="TreeGrafter"/>
</dbReference>
<organism evidence="4 5">
    <name type="scientific">Malassezia restricta (strain ATCC 96810 / NBRC 103918 / CBS 7877)</name>
    <name type="common">Seborrheic dermatitis infection agent</name>
    <dbReference type="NCBI Taxonomy" id="425264"/>
    <lineage>
        <taxon>Eukaryota</taxon>
        <taxon>Fungi</taxon>
        <taxon>Dikarya</taxon>
        <taxon>Basidiomycota</taxon>
        <taxon>Ustilaginomycotina</taxon>
        <taxon>Malasseziomycetes</taxon>
        <taxon>Malasseziales</taxon>
        <taxon>Malasseziaceae</taxon>
        <taxon>Malassezia</taxon>
    </lineage>
</organism>
<comment type="similarity">
    <text evidence="1 3">Belongs to the UPP synthase family.</text>
</comment>
<dbReference type="OrthoDB" id="4173905at2759"/>
<dbReference type="EMBL" id="CP033150">
    <property type="protein sequence ID" value="AYO42794.1"/>
    <property type="molecule type" value="Genomic_DNA"/>
</dbReference>
<dbReference type="InterPro" id="IPR036424">
    <property type="entry name" value="UPP_synth-like_sf"/>
</dbReference>
<reference evidence="4 5" key="1">
    <citation type="submission" date="2018-10" db="EMBL/GenBank/DDBJ databases">
        <title>Complete genome sequence of Malassezia restricta CBS 7877.</title>
        <authorList>
            <person name="Morand S.C."/>
            <person name="Bertignac M."/>
            <person name="Iltis A."/>
            <person name="Kolder I."/>
            <person name="Pirovano W."/>
            <person name="Jourdain R."/>
            <person name="Clavaud C."/>
        </authorList>
    </citation>
    <scope>NUCLEOTIDE SEQUENCE [LARGE SCALE GENOMIC DNA]</scope>
    <source>
        <strain evidence="4 5">CBS 7877</strain>
    </source>
</reference>
<dbReference type="Gene3D" id="3.40.1180.10">
    <property type="entry name" value="Decaprenyl diphosphate synthase-like"/>
    <property type="match status" value="1"/>
</dbReference>
<dbReference type="VEuPathDB" id="FungiDB:DNF11_1844"/>
<protein>
    <recommendedName>
        <fullName evidence="3">Alkyl transferase</fullName>
        <ecNumber evidence="3">2.5.1.-</ecNumber>
    </recommendedName>
</protein>
<dbReference type="InterPro" id="IPR001441">
    <property type="entry name" value="UPP_synth-like"/>
</dbReference>
<dbReference type="HAMAP" id="MF_01139">
    <property type="entry name" value="ISPT"/>
    <property type="match status" value="1"/>
</dbReference>
<dbReference type="GO" id="GO:1904423">
    <property type="term" value="C:dehydrodolichyl diphosphate synthase complex"/>
    <property type="evidence" value="ECO:0007669"/>
    <property type="project" value="TreeGrafter"/>
</dbReference>
<accession>A0A3G2S455</accession>
<sequence>METGAQRDERTERYPTVRNYSIIEKSRMIWNWIVDAVLRHALYSLSTGPLPRHIAFIMDGNRRWSRSHGMPVQEGHAKGFETLKRILELCLSLQRIEVVTVYAFAIDNFKRKASEVDALMELARTRLIELYQESEFVARHSIRIRIAGHREYLPPSVQETARRAEEETCHNTGPILNICFPYSAQAEICYAAQKAAKAGEPIIPDTVASHLMVPANIPVDILVRTSHVSRLSDFLLWQVNEHTQMHFIKQYWPTFGTYDLLSILLEYQRAHM</sequence>
<dbReference type="AlphaFoldDB" id="A0A3G2S455"/>
<gene>
    <name evidence="4" type="ORF">DNF11_1844</name>
</gene>
<evidence type="ECO:0000256" key="2">
    <source>
        <dbReference type="ARBA" id="ARBA00022679"/>
    </source>
</evidence>
<proteinExistence type="inferred from homology"/>
<name>A0A3G2S455_MALR7</name>
<keyword evidence="2 3" id="KW-0808">Transferase</keyword>
<dbReference type="Proteomes" id="UP000269793">
    <property type="component" value="Chromosome III"/>
</dbReference>
<evidence type="ECO:0000256" key="3">
    <source>
        <dbReference type="RuleBase" id="RU363018"/>
    </source>
</evidence>
<dbReference type="GO" id="GO:0016094">
    <property type="term" value="P:polyprenol biosynthetic process"/>
    <property type="evidence" value="ECO:0007669"/>
    <property type="project" value="TreeGrafter"/>
</dbReference>
<dbReference type="SUPFAM" id="SSF64005">
    <property type="entry name" value="Undecaprenyl diphosphate synthase"/>
    <property type="match status" value="1"/>
</dbReference>
<evidence type="ECO:0000256" key="1">
    <source>
        <dbReference type="ARBA" id="ARBA00005432"/>
    </source>
</evidence>
<dbReference type="CDD" id="cd00475">
    <property type="entry name" value="Cis_IPPS"/>
    <property type="match status" value="1"/>
</dbReference>
<dbReference type="STRING" id="425264.A0A3G2S455"/>
<dbReference type="GO" id="GO:0016020">
    <property type="term" value="C:membrane"/>
    <property type="evidence" value="ECO:0007669"/>
    <property type="project" value="TreeGrafter"/>
</dbReference>
<keyword evidence="5" id="KW-1185">Reference proteome</keyword>
<dbReference type="GO" id="GO:0005811">
    <property type="term" value="C:lipid droplet"/>
    <property type="evidence" value="ECO:0007669"/>
    <property type="project" value="TreeGrafter"/>
</dbReference>
<dbReference type="EC" id="2.5.1.-" evidence="3"/>
<dbReference type="NCBIfam" id="TIGR00055">
    <property type="entry name" value="uppS"/>
    <property type="match status" value="1"/>
</dbReference>
<dbReference type="GO" id="GO:0005783">
    <property type="term" value="C:endoplasmic reticulum"/>
    <property type="evidence" value="ECO:0007669"/>
    <property type="project" value="TreeGrafter"/>
</dbReference>
<dbReference type="PANTHER" id="PTHR10291">
    <property type="entry name" value="DEHYDRODOLICHYL DIPHOSPHATE SYNTHASE FAMILY MEMBER"/>
    <property type="match status" value="1"/>
</dbReference>
<dbReference type="PANTHER" id="PTHR10291:SF43">
    <property type="entry name" value="DEHYDRODOLICHYL DIPHOSPHATE SYNTHASE COMPLEX SUBUNIT DHDDS"/>
    <property type="match status" value="1"/>
</dbReference>